<dbReference type="GO" id="GO:0009088">
    <property type="term" value="P:threonine biosynthetic process"/>
    <property type="evidence" value="ECO:0007669"/>
    <property type="project" value="UniProtKB-UniPathway"/>
</dbReference>
<evidence type="ECO:0000256" key="2">
    <source>
        <dbReference type="ARBA" id="ARBA00005056"/>
    </source>
</evidence>
<accession>A0A8A7KAX0</accession>
<evidence type="ECO:0000256" key="1">
    <source>
        <dbReference type="ARBA" id="ARBA00001920"/>
    </source>
</evidence>
<dbReference type="NCBIfam" id="NF004976">
    <property type="entry name" value="PRK06349.1"/>
    <property type="match status" value="1"/>
</dbReference>
<organism evidence="21 22">
    <name type="scientific">Iocasia fonsfrigidae</name>
    <dbReference type="NCBI Taxonomy" id="2682810"/>
    <lineage>
        <taxon>Bacteria</taxon>
        <taxon>Bacillati</taxon>
        <taxon>Bacillota</taxon>
        <taxon>Clostridia</taxon>
        <taxon>Halanaerobiales</taxon>
        <taxon>Halanaerobiaceae</taxon>
        <taxon>Iocasia</taxon>
    </lineage>
</organism>
<evidence type="ECO:0000256" key="13">
    <source>
        <dbReference type="ARBA" id="ARBA00023053"/>
    </source>
</evidence>
<dbReference type="GO" id="GO:0004412">
    <property type="term" value="F:homoserine dehydrogenase activity"/>
    <property type="evidence" value="ECO:0007669"/>
    <property type="project" value="UniProtKB-EC"/>
</dbReference>
<dbReference type="SUPFAM" id="SSF51735">
    <property type="entry name" value="NAD(P)-binding Rossmann-fold domains"/>
    <property type="match status" value="1"/>
</dbReference>
<sequence length="426" mass="47019">MIKIGLLGLGTVGSGVFSILEKHAETIKRKVGTDLKIEKVLVKDKDKQRDLDFDDQILTDDIDEIINNKDIDLLVELIGGENPAYNYIIAALNSGKSVVTANKLVIAKYEQEIMGLAREKGVQINYEGSVAGGIPVIRPLKESFAANKIERLYGILNGTTNYILTKMTNEEREFDEVLAEAQSLGYAERDPHSDISGADAAYKISILSSIAFETSIDLNGVYVEGIEGIELEDIKLAEELGYVIKLLAIAKYHQDGLDVRVHPAFISKEHPLALVNDVYNAIYLHGDAVGDVMSYGQGAGRMPTASAVVADIMQAARDIYYQRPEVDNLDSIYNHDLVNISQVENSFYLRLQVKDKPGVLAQITKIFGENQVSLASVIQKHRLSEIVPIVLVTHQVKEENINKSLTAIKGLDDVISIKNLIRVEEL</sequence>
<feature type="active site" description="Proton donor" evidence="16">
    <location>
        <position position="203"/>
    </location>
</feature>
<evidence type="ECO:0000256" key="15">
    <source>
        <dbReference type="ARBA" id="ARBA00048841"/>
    </source>
</evidence>
<name>A0A8A7KAX0_9FIRM</name>
<keyword evidence="12" id="KW-0520">NAD</keyword>
<evidence type="ECO:0000256" key="6">
    <source>
        <dbReference type="ARBA" id="ARBA00013376"/>
    </source>
</evidence>
<evidence type="ECO:0000256" key="14">
    <source>
        <dbReference type="ARBA" id="ARBA00023167"/>
    </source>
</evidence>
<dbReference type="PANTHER" id="PTHR43331:SF1">
    <property type="entry name" value="HOMOSERINE DEHYDROGENASE"/>
    <property type="match status" value="1"/>
</dbReference>
<dbReference type="GO" id="GO:0009086">
    <property type="term" value="P:methionine biosynthetic process"/>
    <property type="evidence" value="ECO:0007669"/>
    <property type="project" value="UniProtKB-KW"/>
</dbReference>
<keyword evidence="8 18" id="KW-0791">Threonine biosynthesis</keyword>
<dbReference type="KEGG" id="ifn:GM661_10620"/>
<comment type="pathway">
    <text evidence="3 18">Amino-acid biosynthesis; L-methionine biosynthesis via de novo pathway; L-homoserine from L-aspartate: step 3/3.</text>
</comment>
<dbReference type="AlphaFoldDB" id="A0A8A7KAX0"/>
<feature type="binding site" evidence="17">
    <location>
        <position position="188"/>
    </location>
    <ligand>
        <name>L-homoserine</name>
        <dbReference type="ChEBI" id="CHEBI:57476"/>
    </ligand>
</feature>
<dbReference type="Pfam" id="PF00742">
    <property type="entry name" value="Homoserine_dh"/>
    <property type="match status" value="1"/>
</dbReference>
<feature type="binding site" evidence="17">
    <location>
        <begin position="7"/>
        <end position="14"/>
    </location>
    <ligand>
        <name>NADP(+)</name>
        <dbReference type="ChEBI" id="CHEBI:58349"/>
    </ligand>
</feature>
<evidence type="ECO:0000259" key="20">
    <source>
        <dbReference type="PROSITE" id="PS51671"/>
    </source>
</evidence>
<gene>
    <name evidence="21" type="ORF">GM661_10620</name>
</gene>
<dbReference type="InterPro" id="IPR002912">
    <property type="entry name" value="ACT_dom"/>
</dbReference>
<evidence type="ECO:0000256" key="18">
    <source>
        <dbReference type="RuleBase" id="RU000579"/>
    </source>
</evidence>
<evidence type="ECO:0000256" key="3">
    <source>
        <dbReference type="ARBA" id="ARBA00005062"/>
    </source>
</evidence>
<comment type="cofactor">
    <cofactor evidence="1">
        <name>a metal cation</name>
        <dbReference type="ChEBI" id="CHEBI:25213"/>
    </cofactor>
</comment>
<dbReference type="PANTHER" id="PTHR43331">
    <property type="entry name" value="HOMOSERINE DEHYDROGENASE"/>
    <property type="match status" value="1"/>
</dbReference>
<dbReference type="InterPro" id="IPR036291">
    <property type="entry name" value="NAD(P)-bd_dom_sf"/>
</dbReference>
<dbReference type="Gene3D" id="3.40.50.720">
    <property type="entry name" value="NAD(P)-binding Rossmann-like Domain"/>
    <property type="match status" value="1"/>
</dbReference>
<keyword evidence="9" id="KW-0479">Metal-binding</keyword>
<dbReference type="CDD" id="cd04881">
    <property type="entry name" value="ACT_HSDH-Hom"/>
    <property type="match status" value="1"/>
</dbReference>
<dbReference type="InterPro" id="IPR016204">
    <property type="entry name" value="HDH"/>
</dbReference>
<dbReference type="UniPathway" id="UPA00051">
    <property type="reaction ID" value="UER00465"/>
</dbReference>
<evidence type="ECO:0000256" key="5">
    <source>
        <dbReference type="ARBA" id="ARBA00013213"/>
    </source>
</evidence>
<protein>
    <recommendedName>
        <fullName evidence="6 18">Homoserine dehydrogenase</fullName>
        <ecNumber evidence="5 18">1.1.1.3</ecNumber>
    </recommendedName>
</protein>
<dbReference type="UniPathway" id="UPA00050">
    <property type="reaction ID" value="UER00063"/>
</dbReference>
<evidence type="ECO:0000256" key="9">
    <source>
        <dbReference type="ARBA" id="ARBA00022723"/>
    </source>
</evidence>
<dbReference type="InterPro" id="IPR005106">
    <property type="entry name" value="Asp/hSer_DH_NAD-bd"/>
</dbReference>
<keyword evidence="22" id="KW-1185">Reference proteome</keyword>
<dbReference type="FunFam" id="3.30.70.260:FF:000030">
    <property type="entry name" value="Homoserine dehydrogenase"/>
    <property type="match status" value="1"/>
</dbReference>
<evidence type="ECO:0000256" key="7">
    <source>
        <dbReference type="ARBA" id="ARBA00022605"/>
    </source>
</evidence>
<dbReference type="FunFam" id="3.30.360.10:FF:000005">
    <property type="entry name" value="Homoserine dehydrogenase"/>
    <property type="match status" value="1"/>
</dbReference>
<dbReference type="PROSITE" id="PS51671">
    <property type="entry name" value="ACT"/>
    <property type="match status" value="1"/>
</dbReference>
<keyword evidence="7 18" id="KW-0028">Amino-acid biosynthesis</keyword>
<feature type="binding site" evidence="17">
    <location>
        <position position="103"/>
    </location>
    <ligand>
        <name>NADPH</name>
        <dbReference type="ChEBI" id="CHEBI:57783"/>
    </ligand>
</feature>
<evidence type="ECO:0000256" key="11">
    <source>
        <dbReference type="ARBA" id="ARBA00023002"/>
    </source>
</evidence>
<comment type="pathway">
    <text evidence="2 18">Amino-acid biosynthesis; L-threonine biosynthesis; L-threonine from L-aspartate: step 3/5.</text>
</comment>
<evidence type="ECO:0000256" key="10">
    <source>
        <dbReference type="ARBA" id="ARBA00022857"/>
    </source>
</evidence>
<dbReference type="EC" id="1.1.1.3" evidence="5 18"/>
<dbReference type="EMBL" id="CP046640">
    <property type="protein sequence ID" value="QTL98390.1"/>
    <property type="molecule type" value="Genomic_DNA"/>
</dbReference>
<dbReference type="FunFam" id="3.40.50.720:FF:000062">
    <property type="entry name" value="Homoserine dehydrogenase"/>
    <property type="match status" value="1"/>
</dbReference>
<evidence type="ECO:0000313" key="21">
    <source>
        <dbReference type="EMBL" id="QTL98390.1"/>
    </source>
</evidence>
<keyword evidence="14 18" id="KW-0486">Methionine biosynthesis</keyword>
<dbReference type="RefSeq" id="WP_230866827.1">
    <property type="nucleotide sequence ID" value="NZ_CP046640.1"/>
</dbReference>
<dbReference type="GO" id="GO:0050661">
    <property type="term" value="F:NADP binding"/>
    <property type="evidence" value="ECO:0007669"/>
    <property type="project" value="InterPro"/>
</dbReference>
<dbReference type="Pfam" id="PF01842">
    <property type="entry name" value="ACT"/>
    <property type="match status" value="1"/>
</dbReference>
<comment type="similarity">
    <text evidence="4 19">Belongs to the homoserine dehydrogenase family.</text>
</comment>
<dbReference type="InterPro" id="IPR019811">
    <property type="entry name" value="HDH_CS"/>
</dbReference>
<dbReference type="Pfam" id="PF03447">
    <property type="entry name" value="NAD_binding_3"/>
    <property type="match status" value="1"/>
</dbReference>
<dbReference type="InterPro" id="IPR045865">
    <property type="entry name" value="ACT-like_dom_sf"/>
</dbReference>
<evidence type="ECO:0000313" key="22">
    <source>
        <dbReference type="Proteomes" id="UP000665020"/>
    </source>
</evidence>
<dbReference type="InterPro" id="IPR001342">
    <property type="entry name" value="HDH_cat"/>
</dbReference>
<reference evidence="21" key="1">
    <citation type="submission" date="2019-12" db="EMBL/GenBank/DDBJ databases">
        <authorList>
            <person name="zhang j."/>
            <person name="sun C.M."/>
        </authorList>
    </citation>
    <scope>NUCLEOTIDE SEQUENCE</scope>
    <source>
        <strain evidence="21">NS-1</strain>
    </source>
</reference>
<evidence type="ECO:0000256" key="8">
    <source>
        <dbReference type="ARBA" id="ARBA00022697"/>
    </source>
</evidence>
<dbReference type="Gene3D" id="3.30.70.260">
    <property type="match status" value="1"/>
</dbReference>
<dbReference type="GO" id="GO:0046872">
    <property type="term" value="F:metal ion binding"/>
    <property type="evidence" value="ECO:0007669"/>
    <property type="project" value="UniProtKB-KW"/>
</dbReference>
<keyword evidence="11 18" id="KW-0560">Oxidoreductase</keyword>
<dbReference type="SUPFAM" id="SSF55347">
    <property type="entry name" value="Glyceraldehyde-3-phosphate dehydrogenase-like, C-terminal domain"/>
    <property type="match status" value="1"/>
</dbReference>
<evidence type="ECO:0000256" key="12">
    <source>
        <dbReference type="ARBA" id="ARBA00023027"/>
    </source>
</evidence>
<evidence type="ECO:0000256" key="17">
    <source>
        <dbReference type="PIRSR" id="PIRSR000098-2"/>
    </source>
</evidence>
<evidence type="ECO:0000256" key="19">
    <source>
        <dbReference type="RuleBase" id="RU004171"/>
    </source>
</evidence>
<feature type="domain" description="ACT" evidence="20">
    <location>
        <begin position="348"/>
        <end position="422"/>
    </location>
</feature>
<comment type="catalytic activity">
    <reaction evidence="15">
        <text>L-homoserine + NADP(+) = L-aspartate 4-semialdehyde + NADPH + H(+)</text>
        <dbReference type="Rhea" id="RHEA:15761"/>
        <dbReference type="ChEBI" id="CHEBI:15378"/>
        <dbReference type="ChEBI" id="CHEBI:57476"/>
        <dbReference type="ChEBI" id="CHEBI:57783"/>
        <dbReference type="ChEBI" id="CHEBI:58349"/>
        <dbReference type="ChEBI" id="CHEBI:537519"/>
        <dbReference type="EC" id="1.1.1.3"/>
    </reaction>
    <physiologicalReaction direction="right-to-left" evidence="15">
        <dbReference type="Rhea" id="RHEA:15763"/>
    </physiologicalReaction>
</comment>
<dbReference type="Proteomes" id="UP000665020">
    <property type="component" value="Chromosome"/>
</dbReference>
<keyword evidence="13" id="KW-0915">Sodium</keyword>
<evidence type="ECO:0000256" key="16">
    <source>
        <dbReference type="PIRSR" id="PIRSR000098-1"/>
    </source>
</evidence>
<dbReference type="PIRSF" id="PIRSF000098">
    <property type="entry name" value="Homoser_dehydrog"/>
    <property type="match status" value="1"/>
</dbReference>
<evidence type="ECO:0000256" key="4">
    <source>
        <dbReference type="ARBA" id="ARBA00006753"/>
    </source>
</evidence>
<dbReference type="PROSITE" id="PS01042">
    <property type="entry name" value="HOMOSER_DHGENASE"/>
    <property type="match status" value="1"/>
</dbReference>
<proteinExistence type="inferred from homology"/>
<dbReference type="SUPFAM" id="SSF55021">
    <property type="entry name" value="ACT-like"/>
    <property type="match status" value="1"/>
</dbReference>
<dbReference type="Gene3D" id="3.30.360.10">
    <property type="entry name" value="Dihydrodipicolinate Reductase, domain 2"/>
    <property type="match status" value="1"/>
</dbReference>
<keyword evidence="10 17" id="KW-0521">NADP</keyword>